<dbReference type="GeneID" id="110235012"/>
<dbReference type="KEGG" id="epa:110235012"/>
<dbReference type="Proteomes" id="UP000887567">
    <property type="component" value="Unplaced"/>
</dbReference>
<evidence type="ECO:0000259" key="11">
    <source>
        <dbReference type="PROSITE" id="PS50262"/>
    </source>
</evidence>
<dbReference type="PROSITE" id="PS50262">
    <property type="entry name" value="G_PROTEIN_RECEP_F1_2"/>
    <property type="match status" value="1"/>
</dbReference>
<evidence type="ECO:0000256" key="6">
    <source>
        <dbReference type="ARBA" id="ARBA00023136"/>
    </source>
</evidence>
<name>A0A913WYS8_EXADI</name>
<evidence type="ECO:0000256" key="2">
    <source>
        <dbReference type="ARBA" id="ARBA00022475"/>
    </source>
</evidence>
<keyword evidence="3 10" id="KW-0812">Transmembrane</keyword>
<keyword evidence="9" id="KW-0807">Transducer</keyword>
<keyword evidence="5" id="KW-0297">G-protein coupled receptor</keyword>
<feature type="transmembrane region" description="Helical" evidence="10">
    <location>
        <begin position="218"/>
        <end position="241"/>
    </location>
</feature>
<keyword evidence="4 10" id="KW-1133">Transmembrane helix</keyword>
<feature type="transmembrane region" description="Helical" evidence="10">
    <location>
        <begin position="131"/>
        <end position="154"/>
    </location>
</feature>
<dbReference type="RefSeq" id="XP_020896083.1">
    <property type="nucleotide sequence ID" value="XM_021040424.2"/>
</dbReference>
<evidence type="ECO:0000256" key="9">
    <source>
        <dbReference type="ARBA" id="ARBA00023224"/>
    </source>
</evidence>
<feature type="transmembrane region" description="Helical" evidence="10">
    <location>
        <begin position="88"/>
        <end position="110"/>
    </location>
</feature>
<reference evidence="12" key="1">
    <citation type="submission" date="2022-11" db="UniProtKB">
        <authorList>
            <consortium name="EnsemblMetazoa"/>
        </authorList>
    </citation>
    <scope>IDENTIFICATION</scope>
</reference>
<keyword evidence="8" id="KW-0325">Glycoprotein</keyword>
<evidence type="ECO:0000256" key="7">
    <source>
        <dbReference type="ARBA" id="ARBA00023170"/>
    </source>
</evidence>
<evidence type="ECO:0000256" key="3">
    <source>
        <dbReference type="ARBA" id="ARBA00022692"/>
    </source>
</evidence>
<evidence type="ECO:0000256" key="1">
    <source>
        <dbReference type="ARBA" id="ARBA00004651"/>
    </source>
</evidence>
<feature type="transmembrane region" description="Helical" evidence="10">
    <location>
        <begin position="256"/>
        <end position="274"/>
    </location>
</feature>
<keyword evidence="6 10" id="KW-0472">Membrane</keyword>
<dbReference type="InterPro" id="IPR000276">
    <property type="entry name" value="GPCR_Rhodpsn"/>
</dbReference>
<feature type="transmembrane region" description="Helical" evidence="10">
    <location>
        <begin position="160"/>
        <end position="181"/>
    </location>
</feature>
<evidence type="ECO:0000256" key="8">
    <source>
        <dbReference type="ARBA" id="ARBA00023180"/>
    </source>
</evidence>
<dbReference type="SMART" id="SM01381">
    <property type="entry name" value="7TM_GPCR_Srsx"/>
    <property type="match status" value="1"/>
</dbReference>
<organism evidence="12 13">
    <name type="scientific">Exaiptasia diaphana</name>
    <name type="common">Tropical sea anemone</name>
    <name type="synonym">Aiptasia pulchella</name>
    <dbReference type="NCBI Taxonomy" id="2652724"/>
    <lineage>
        <taxon>Eukaryota</taxon>
        <taxon>Metazoa</taxon>
        <taxon>Cnidaria</taxon>
        <taxon>Anthozoa</taxon>
        <taxon>Hexacorallia</taxon>
        <taxon>Actiniaria</taxon>
        <taxon>Aiptasiidae</taxon>
        <taxon>Exaiptasia</taxon>
    </lineage>
</organism>
<dbReference type="GO" id="GO:0004930">
    <property type="term" value="F:G protein-coupled receptor activity"/>
    <property type="evidence" value="ECO:0007669"/>
    <property type="project" value="UniProtKB-KW"/>
</dbReference>
<dbReference type="EnsemblMetazoa" id="XM_021040424.2">
    <property type="protein sequence ID" value="XP_020896083.1"/>
    <property type="gene ID" value="LOC110235012"/>
</dbReference>
<sequence>MSNYYMFYDGYFLSPNLPMAIIYIIFGLYTVIGNLLVCYVFIKDPGRDLRRTSNFFVINLSMADILVGITVEPINAASYWTKNNEILFVYYVFACLSCICSILNICALMVDRWIAVSFPFKYRSLVTANRVRTSCVVIWLVSTHFGLLPIIGWRSESFQVYLYTFGVLTPTIIMLCAYYGLRRILKKQVENLKNIADSKETAFTKRGVEREKRISTTVFIMLVVFLTAWFPFVIVDFLLVFGSTSQNPKVRLARDITLSLGFFSSGINPVLYAWRIPNFRRGLLTVFGIKRGKRIGIAPFPLPGAQSSSLNFSVPGFMSRRSVELDKIITRQRIDDH</sequence>
<dbReference type="SUPFAM" id="SSF81321">
    <property type="entry name" value="Family A G protein-coupled receptor-like"/>
    <property type="match status" value="1"/>
</dbReference>
<keyword evidence="2" id="KW-1003">Cell membrane</keyword>
<dbReference type="PRINTS" id="PR00237">
    <property type="entry name" value="GPCRRHODOPSN"/>
</dbReference>
<evidence type="ECO:0000256" key="10">
    <source>
        <dbReference type="SAM" id="Phobius"/>
    </source>
</evidence>
<evidence type="ECO:0000313" key="12">
    <source>
        <dbReference type="EnsemblMetazoa" id="XP_020896083.1"/>
    </source>
</evidence>
<keyword evidence="13" id="KW-1185">Reference proteome</keyword>
<evidence type="ECO:0000256" key="5">
    <source>
        <dbReference type="ARBA" id="ARBA00023040"/>
    </source>
</evidence>
<dbReference type="PANTHER" id="PTHR24246">
    <property type="entry name" value="OLFACTORY RECEPTOR AND ADENOSINE RECEPTOR"/>
    <property type="match status" value="1"/>
</dbReference>
<feature type="transmembrane region" description="Helical" evidence="10">
    <location>
        <begin position="20"/>
        <end position="42"/>
    </location>
</feature>
<dbReference type="AlphaFoldDB" id="A0A913WYS8"/>
<accession>A0A913WYS8</accession>
<dbReference type="GO" id="GO:0005886">
    <property type="term" value="C:plasma membrane"/>
    <property type="evidence" value="ECO:0007669"/>
    <property type="project" value="UniProtKB-SubCell"/>
</dbReference>
<dbReference type="CDD" id="cd00637">
    <property type="entry name" value="7tm_classA_rhodopsin-like"/>
    <property type="match status" value="1"/>
</dbReference>
<dbReference type="Pfam" id="PF00001">
    <property type="entry name" value="7tm_1"/>
    <property type="match status" value="1"/>
</dbReference>
<feature type="transmembrane region" description="Helical" evidence="10">
    <location>
        <begin position="54"/>
        <end position="76"/>
    </location>
</feature>
<dbReference type="PANTHER" id="PTHR24246:SF27">
    <property type="entry name" value="ADENOSINE RECEPTOR, ISOFORM A"/>
    <property type="match status" value="1"/>
</dbReference>
<proteinExistence type="predicted"/>
<dbReference type="OMA" id="INAASYW"/>
<dbReference type="InterPro" id="IPR017452">
    <property type="entry name" value="GPCR_Rhodpsn_7TM"/>
</dbReference>
<protein>
    <recommendedName>
        <fullName evidence="11">G-protein coupled receptors family 1 profile domain-containing protein</fullName>
    </recommendedName>
</protein>
<dbReference type="OrthoDB" id="9445642at2759"/>
<evidence type="ECO:0000256" key="4">
    <source>
        <dbReference type="ARBA" id="ARBA00022989"/>
    </source>
</evidence>
<feature type="domain" description="G-protein coupled receptors family 1 profile" evidence="11">
    <location>
        <begin position="33"/>
        <end position="272"/>
    </location>
</feature>
<dbReference type="Gene3D" id="1.20.1070.10">
    <property type="entry name" value="Rhodopsin 7-helix transmembrane proteins"/>
    <property type="match status" value="1"/>
</dbReference>
<comment type="subcellular location">
    <subcellularLocation>
        <location evidence="1">Cell membrane</location>
        <topology evidence="1">Multi-pass membrane protein</topology>
    </subcellularLocation>
</comment>
<keyword evidence="7" id="KW-0675">Receptor</keyword>
<evidence type="ECO:0000313" key="13">
    <source>
        <dbReference type="Proteomes" id="UP000887567"/>
    </source>
</evidence>